<organism evidence="2 3">
    <name type="scientific">Vitrella brassicaformis (strain CCMP3155)</name>
    <dbReference type="NCBI Taxonomy" id="1169540"/>
    <lineage>
        <taxon>Eukaryota</taxon>
        <taxon>Sar</taxon>
        <taxon>Alveolata</taxon>
        <taxon>Colpodellida</taxon>
        <taxon>Vitrellaceae</taxon>
        <taxon>Vitrella</taxon>
    </lineage>
</organism>
<feature type="region of interest" description="Disordered" evidence="1">
    <location>
        <begin position="474"/>
        <end position="500"/>
    </location>
</feature>
<sequence length="500" mass="54325">MPKGQVHAPSTTPQQDPHGRFSPQTAQQHAFHNLIRACIHDSTAPYRSSRPIAIYRILSPLGITTIGSFGRTSLQQWTAWGLRQKLPGLYEDLQAKVSSTDEGGSGAGGNSSPSVPEAHASTQDEQELYETILTYLLGKGRGEAEAKEEANHYYNVLWNHDITDAESLRRVTADEWTSVLELPLALFWTIKDRATVTVTPPPGIRRTPTAAPPKATPKTGTRRPHPKDPPIPRVPHPHPHHTLLVQQHVAAPRRRSRSSSPNREQHVRPRHVFLQEGGERDGSGVRGWGGGGSSHGLGIRQGSSIGLSSVGRGTSVGGGYVGRGDHPSPLAHRPDDEMPASPKDDDEDGHGCDSDTERLRRHPTSGEIGGHLPTGMDGFRPSRRRPGRRGQRKPTEREILDAWDMLPREQQEGSGGVDGAAGGGGVGGPSQIAMDNDRGHLPRVPMGADDVERYRLAHTWTIAKMTTVRQVARRSTTPARPSHHTIMPSHPTSTAAWLAP</sequence>
<evidence type="ECO:0000313" key="2">
    <source>
        <dbReference type="EMBL" id="CEL95966.1"/>
    </source>
</evidence>
<feature type="compositionally biased region" description="Low complexity" evidence="1">
    <location>
        <begin position="296"/>
        <end position="313"/>
    </location>
</feature>
<feature type="region of interest" description="Disordered" evidence="1">
    <location>
        <begin position="198"/>
        <end position="432"/>
    </location>
</feature>
<feature type="compositionally biased region" description="Basic residues" evidence="1">
    <location>
        <begin position="381"/>
        <end position="392"/>
    </location>
</feature>
<gene>
    <name evidence="2" type="ORF">Vbra_7462</name>
</gene>
<feature type="compositionally biased region" description="Gly residues" evidence="1">
    <location>
        <begin position="413"/>
        <end position="428"/>
    </location>
</feature>
<dbReference type="InParanoid" id="A0A0G4EIW9"/>
<dbReference type="VEuPathDB" id="CryptoDB:Vbra_7462"/>
<reference evidence="2 3" key="1">
    <citation type="submission" date="2014-11" db="EMBL/GenBank/DDBJ databases">
        <authorList>
            <person name="Zhu J."/>
            <person name="Qi W."/>
            <person name="Song R."/>
        </authorList>
    </citation>
    <scope>NUCLEOTIDE SEQUENCE [LARGE SCALE GENOMIC DNA]</scope>
</reference>
<keyword evidence="3" id="KW-1185">Reference proteome</keyword>
<dbReference type="Proteomes" id="UP000041254">
    <property type="component" value="Unassembled WGS sequence"/>
</dbReference>
<evidence type="ECO:0000256" key="1">
    <source>
        <dbReference type="SAM" id="MobiDB-lite"/>
    </source>
</evidence>
<evidence type="ECO:0000313" key="3">
    <source>
        <dbReference type="Proteomes" id="UP000041254"/>
    </source>
</evidence>
<dbReference type="AlphaFoldDB" id="A0A0G4EIW9"/>
<feature type="compositionally biased region" description="Gly residues" evidence="1">
    <location>
        <begin position="284"/>
        <end position="295"/>
    </location>
</feature>
<name>A0A0G4EIW9_VITBC</name>
<feature type="region of interest" description="Disordered" evidence="1">
    <location>
        <begin position="98"/>
        <end position="123"/>
    </location>
</feature>
<dbReference type="EMBL" id="CDMY01000242">
    <property type="protein sequence ID" value="CEL95966.1"/>
    <property type="molecule type" value="Genomic_DNA"/>
</dbReference>
<feature type="region of interest" description="Disordered" evidence="1">
    <location>
        <begin position="1"/>
        <end position="26"/>
    </location>
</feature>
<feature type="compositionally biased region" description="Basic and acidic residues" evidence="1">
    <location>
        <begin position="393"/>
        <end position="411"/>
    </location>
</feature>
<feature type="compositionally biased region" description="Polar residues" evidence="1">
    <location>
        <begin position="490"/>
        <end position="500"/>
    </location>
</feature>
<feature type="compositionally biased region" description="Basic and acidic residues" evidence="1">
    <location>
        <begin position="349"/>
        <end position="358"/>
    </location>
</feature>
<protein>
    <submittedName>
        <fullName evidence="2">Uncharacterized protein</fullName>
    </submittedName>
</protein>
<accession>A0A0G4EIW9</accession>
<proteinExistence type="predicted"/>